<organism evidence="1 2">
    <name type="scientific">Catharanthus roseus</name>
    <name type="common">Madagascar periwinkle</name>
    <name type="synonym">Vinca rosea</name>
    <dbReference type="NCBI Taxonomy" id="4058"/>
    <lineage>
        <taxon>Eukaryota</taxon>
        <taxon>Viridiplantae</taxon>
        <taxon>Streptophyta</taxon>
        <taxon>Embryophyta</taxon>
        <taxon>Tracheophyta</taxon>
        <taxon>Spermatophyta</taxon>
        <taxon>Magnoliopsida</taxon>
        <taxon>eudicotyledons</taxon>
        <taxon>Gunneridae</taxon>
        <taxon>Pentapetalae</taxon>
        <taxon>asterids</taxon>
        <taxon>lamiids</taxon>
        <taxon>Gentianales</taxon>
        <taxon>Apocynaceae</taxon>
        <taxon>Rauvolfioideae</taxon>
        <taxon>Vinceae</taxon>
        <taxon>Catharanthinae</taxon>
        <taxon>Catharanthus</taxon>
    </lineage>
</organism>
<evidence type="ECO:0000313" key="1">
    <source>
        <dbReference type="EMBL" id="KAI5647941.1"/>
    </source>
</evidence>
<evidence type="ECO:0000313" key="2">
    <source>
        <dbReference type="Proteomes" id="UP001060085"/>
    </source>
</evidence>
<sequence length="189" mass="20024">MNHWSSHTHGRTVTTSSLGLRGRHSDSGIHTTPLAVDHVGPESSIQPPPIPSRLPVQHTGSRPIGPTAVGFYIRGLVVVRISRCFSYSSQHMDYYGSSGHVPSYTLGLFEHSGDKDGEKTVQARGDDVNHVHGEGDGEEDVSMGGGGTIAAVPLPSSGSRPGKGKEVKFLRDRARSETGFGSQSRPSSG</sequence>
<name>A0ACB9ZKZ4_CATRO</name>
<dbReference type="Proteomes" id="UP001060085">
    <property type="component" value="Linkage Group LG08"/>
</dbReference>
<gene>
    <name evidence="1" type="ORF">M9H77_33946</name>
</gene>
<accession>A0ACB9ZKZ4</accession>
<proteinExistence type="predicted"/>
<reference evidence="2" key="1">
    <citation type="journal article" date="2023" name="Nat. Plants">
        <title>Single-cell RNA sequencing provides a high-resolution roadmap for understanding the multicellular compartmentation of specialized metabolism.</title>
        <authorList>
            <person name="Sun S."/>
            <person name="Shen X."/>
            <person name="Li Y."/>
            <person name="Li Y."/>
            <person name="Wang S."/>
            <person name="Li R."/>
            <person name="Zhang H."/>
            <person name="Shen G."/>
            <person name="Guo B."/>
            <person name="Wei J."/>
            <person name="Xu J."/>
            <person name="St-Pierre B."/>
            <person name="Chen S."/>
            <person name="Sun C."/>
        </authorList>
    </citation>
    <scope>NUCLEOTIDE SEQUENCE [LARGE SCALE GENOMIC DNA]</scope>
</reference>
<dbReference type="EMBL" id="CM044708">
    <property type="protein sequence ID" value="KAI5647941.1"/>
    <property type="molecule type" value="Genomic_DNA"/>
</dbReference>
<keyword evidence="2" id="KW-1185">Reference proteome</keyword>
<comment type="caution">
    <text evidence="1">The sequence shown here is derived from an EMBL/GenBank/DDBJ whole genome shotgun (WGS) entry which is preliminary data.</text>
</comment>
<protein>
    <submittedName>
        <fullName evidence="1">Uncharacterized protein</fullName>
    </submittedName>
</protein>